<proteinExistence type="inferred from homology"/>
<evidence type="ECO:0000259" key="8">
    <source>
        <dbReference type="Pfam" id="PF00749"/>
    </source>
</evidence>
<organism evidence="9 10">
    <name type="scientific">Alloacidobacterium dinghuense</name>
    <dbReference type="NCBI Taxonomy" id="2763107"/>
    <lineage>
        <taxon>Bacteria</taxon>
        <taxon>Pseudomonadati</taxon>
        <taxon>Acidobacteriota</taxon>
        <taxon>Terriglobia</taxon>
        <taxon>Terriglobales</taxon>
        <taxon>Acidobacteriaceae</taxon>
        <taxon>Alloacidobacterium</taxon>
    </lineage>
</organism>
<dbReference type="KEGG" id="adin:H7849_19750"/>
<dbReference type="Proteomes" id="UP000515312">
    <property type="component" value="Chromosome"/>
</dbReference>
<sequence length="281" mass="32007">MSPYRGRLAPSPTGLLHLGHARTFWTAYQRAQQANGVLVMRNENLDPQRSKTEYTTAMFEDLRWLGIWWQEGPDVGGPYIPYVQSRRREFYLEAWRKLVQTGFVYPCRCSRKDLARSAQAPHDEDDEPIYPGTCRPRHAASGEIAVPESPARLNWRFRVPDGEEIAFADGHLGQKSYLAGLDFGDFLIWRRDDVPAYQLAVVVDDAAMRITEVVRGADLLRSAARQLLVYSALGLEPPAWYHCPLMLDATGQRLAKRHDALSLRALREQGRTQEDVVAMLR</sequence>
<evidence type="ECO:0000313" key="10">
    <source>
        <dbReference type="Proteomes" id="UP000515312"/>
    </source>
</evidence>
<evidence type="ECO:0000256" key="4">
    <source>
        <dbReference type="ARBA" id="ARBA00022833"/>
    </source>
</evidence>
<dbReference type="InterPro" id="IPR020058">
    <property type="entry name" value="Glu/Gln-tRNA-synth_Ib_cat-dom"/>
</dbReference>
<keyword evidence="7" id="KW-0648">Protein biosynthesis</keyword>
<evidence type="ECO:0000313" key="9">
    <source>
        <dbReference type="EMBL" id="QNI35078.1"/>
    </source>
</evidence>
<evidence type="ECO:0000256" key="5">
    <source>
        <dbReference type="ARBA" id="ARBA00022840"/>
    </source>
</evidence>
<dbReference type="GO" id="GO:0004818">
    <property type="term" value="F:glutamate-tRNA ligase activity"/>
    <property type="evidence" value="ECO:0007669"/>
    <property type="project" value="TreeGrafter"/>
</dbReference>
<dbReference type="InterPro" id="IPR000924">
    <property type="entry name" value="Glu/Gln-tRNA-synth"/>
</dbReference>
<dbReference type="GO" id="GO:0005524">
    <property type="term" value="F:ATP binding"/>
    <property type="evidence" value="ECO:0007669"/>
    <property type="project" value="UniProtKB-KW"/>
</dbReference>
<accession>A0A7G8BRA8</accession>
<evidence type="ECO:0000256" key="6">
    <source>
        <dbReference type="ARBA" id="ARBA00023146"/>
    </source>
</evidence>
<dbReference type="Gene3D" id="3.40.50.620">
    <property type="entry name" value="HUPs"/>
    <property type="match status" value="1"/>
</dbReference>
<gene>
    <name evidence="9" type="primary">gluQRS</name>
    <name evidence="9" type="ORF">H7849_19750</name>
</gene>
<dbReference type="InterPro" id="IPR014729">
    <property type="entry name" value="Rossmann-like_a/b/a_fold"/>
</dbReference>
<dbReference type="AlphaFoldDB" id="A0A7G8BRA8"/>
<comment type="similarity">
    <text evidence="7">Belongs to the class-I aminoacyl-tRNA synthetase family.</text>
</comment>
<dbReference type="GO" id="GO:0006424">
    <property type="term" value="P:glutamyl-tRNA aminoacylation"/>
    <property type="evidence" value="ECO:0007669"/>
    <property type="project" value="TreeGrafter"/>
</dbReference>
<keyword evidence="5 7" id="KW-0067">ATP-binding</keyword>
<keyword evidence="3 7" id="KW-0547">Nucleotide-binding</keyword>
<keyword evidence="6 7" id="KW-0030">Aminoacyl-tRNA synthetase</keyword>
<keyword evidence="2" id="KW-0479">Metal-binding</keyword>
<name>A0A7G8BRA8_9BACT</name>
<dbReference type="Pfam" id="PF00749">
    <property type="entry name" value="tRNA-synt_1c"/>
    <property type="match status" value="1"/>
</dbReference>
<dbReference type="PANTHER" id="PTHR43311">
    <property type="entry name" value="GLUTAMATE--TRNA LIGASE"/>
    <property type="match status" value="1"/>
</dbReference>
<dbReference type="EC" id="6.1.1.-" evidence="9"/>
<reference evidence="9 10" key="1">
    <citation type="submission" date="2020-08" db="EMBL/GenBank/DDBJ databases">
        <title>Edaphobacter telluris sp. nov. and Acidobacterium dinghuensis sp. nov., two acidobacteria isolated from forest soil.</title>
        <authorList>
            <person name="Fu J."/>
            <person name="Qiu L."/>
        </authorList>
    </citation>
    <scope>NUCLEOTIDE SEQUENCE [LARGE SCALE GENOMIC DNA]</scope>
    <source>
        <strain evidence="9">4Y35</strain>
    </source>
</reference>
<dbReference type="PANTHER" id="PTHR43311:SF1">
    <property type="entry name" value="GLUTAMYL-Q TRNA(ASP) SYNTHETASE"/>
    <property type="match status" value="1"/>
</dbReference>
<evidence type="ECO:0000256" key="2">
    <source>
        <dbReference type="ARBA" id="ARBA00022723"/>
    </source>
</evidence>
<dbReference type="EMBL" id="CP060394">
    <property type="protein sequence ID" value="QNI35078.1"/>
    <property type="molecule type" value="Genomic_DNA"/>
</dbReference>
<dbReference type="InterPro" id="IPR001412">
    <property type="entry name" value="aa-tRNA-synth_I_CS"/>
</dbReference>
<dbReference type="PROSITE" id="PS00178">
    <property type="entry name" value="AA_TRNA_LIGASE_I"/>
    <property type="match status" value="1"/>
</dbReference>
<evidence type="ECO:0000256" key="3">
    <source>
        <dbReference type="ARBA" id="ARBA00022741"/>
    </source>
</evidence>
<evidence type="ECO:0000256" key="1">
    <source>
        <dbReference type="ARBA" id="ARBA00022598"/>
    </source>
</evidence>
<feature type="domain" description="Glutamyl/glutaminyl-tRNA synthetase class Ib catalytic" evidence="8">
    <location>
        <begin position="5"/>
        <end position="280"/>
    </location>
</feature>
<dbReference type="GO" id="GO:0005829">
    <property type="term" value="C:cytosol"/>
    <property type="evidence" value="ECO:0007669"/>
    <property type="project" value="TreeGrafter"/>
</dbReference>
<dbReference type="NCBIfam" id="NF004315">
    <property type="entry name" value="PRK05710.1-4"/>
    <property type="match status" value="1"/>
</dbReference>
<keyword evidence="4" id="KW-0862">Zinc</keyword>
<dbReference type="PRINTS" id="PR00987">
    <property type="entry name" value="TRNASYNTHGLU"/>
</dbReference>
<keyword evidence="1 7" id="KW-0436">Ligase</keyword>
<evidence type="ECO:0000256" key="7">
    <source>
        <dbReference type="RuleBase" id="RU363037"/>
    </source>
</evidence>
<keyword evidence="10" id="KW-1185">Reference proteome</keyword>
<dbReference type="InterPro" id="IPR049940">
    <property type="entry name" value="GluQ/Sye"/>
</dbReference>
<dbReference type="SUPFAM" id="SSF52374">
    <property type="entry name" value="Nucleotidylyl transferase"/>
    <property type="match status" value="1"/>
</dbReference>
<protein>
    <submittedName>
        <fullName evidence="9">tRNA glutamyl-Q(34) synthetase GluQRS</fullName>
        <ecNumber evidence="9">6.1.1.-</ecNumber>
    </submittedName>
</protein>